<evidence type="ECO:0000313" key="2">
    <source>
        <dbReference type="Proteomes" id="UP000708208"/>
    </source>
</evidence>
<feature type="non-terminal residue" evidence="1">
    <location>
        <position position="47"/>
    </location>
</feature>
<evidence type="ECO:0000313" key="1">
    <source>
        <dbReference type="EMBL" id="CAG7727391.1"/>
    </source>
</evidence>
<proteinExistence type="predicted"/>
<gene>
    <name evidence="1" type="ORF">AFUS01_LOCUS16236</name>
</gene>
<name>A0A8J2KLE2_9HEXA</name>
<organism evidence="1 2">
    <name type="scientific">Allacma fusca</name>
    <dbReference type="NCBI Taxonomy" id="39272"/>
    <lineage>
        <taxon>Eukaryota</taxon>
        <taxon>Metazoa</taxon>
        <taxon>Ecdysozoa</taxon>
        <taxon>Arthropoda</taxon>
        <taxon>Hexapoda</taxon>
        <taxon>Collembola</taxon>
        <taxon>Symphypleona</taxon>
        <taxon>Sminthuridae</taxon>
        <taxon>Allacma</taxon>
    </lineage>
</organism>
<dbReference type="Proteomes" id="UP000708208">
    <property type="component" value="Unassembled WGS sequence"/>
</dbReference>
<protein>
    <submittedName>
        <fullName evidence="1">Uncharacterized protein</fullName>
    </submittedName>
</protein>
<sequence>MVLDGVHAMALIHEGIFGQAFLTTRSSGIFGSISQQSRASSETNDEA</sequence>
<keyword evidence="2" id="KW-1185">Reference proteome</keyword>
<comment type="caution">
    <text evidence="1">The sequence shown here is derived from an EMBL/GenBank/DDBJ whole genome shotgun (WGS) entry which is preliminary data.</text>
</comment>
<dbReference type="AlphaFoldDB" id="A0A8J2KLE2"/>
<reference evidence="1" key="1">
    <citation type="submission" date="2021-06" db="EMBL/GenBank/DDBJ databases">
        <authorList>
            <person name="Hodson N. C."/>
            <person name="Mongue J. A."/>
            <person name="Jaron S. K."/>
        </authorList>
    </citation>
    <scope>NUCLEOTIDE SEQUENCE</scope>
</reference>
<dbReference type="EMBL" id="CAJVCH010148016">
    <property type="protein sequence ID" value="CAG7727391.1"/>
    <property type="molecule type" value="Genomic_DNA"/>
</dbReference>
<accession>A0A8J2KLE2</accession>